<name>A0A2T5AXG7_MYCDI</name>
<reference evidence="1 2" key="1">
    <citation type="submission" date="2018-04" db="EMBL/GenBank/DDBJ databases">
        <title>Genomic Encyclopedia of Type Strains, Phase IV (KMG-IV): sequencing the most valuable type-strain genomes for metagenomic binning, comparative biology and taxonomic classification.</title>
        <authorList>
            <person name="Goeker M."/>
        </authorList>
    </citation>
    <scope>NUCLEOTIDE SEQUENCE [LARGE SCALE GENOMIC DNA]</scope>
    <source>
        <strain evidence="1 2">DSM 7138</strain>
    </source>
</reference>
<gene>
    <name evidence="1" type="ORF">C7449_10920</name>
</gene>
<proteinExistence type="predicted"/>
<comment type="caution">
    <text evidence="1">The sequence shown here is derived from an EMBL/GenBank/DDBJ whole genome shotgun (WGS) entry which is preliminary data.</text>
</comment>
<evidence type="ECO:0000313" key="1">
    <source>
        <dbReference type="EMBL" id="PTM91416.1"/>
    </source>
</evidence>
<organism evidence="1 2">
    <name type="scientific">Mycoplana dimorpha</name>
    <dbReference type="NCBI Taxonomy" id="28320"/>
    <lineage>
        <taxon>Bacteria</taxon>
        <taxon>Pseudomonadati</taxon>
        <taxon>Pseudomonadota</taxon>
        <taxon>Alphaproteobacteria</taxon>
        <taxon>Hyphomicrobiales</taxon>
        <taxon>Rhizobiaceae</taxon>
        <taxon>Mycoplana</taxon>
    </lineage>
</organism>
<sequence length="31" mass="3377">MLKWRRLQPAVIGGCGLRSRGMEGLASFKAS</sequence>
<keyword evidence="2" id="KW-1185">Reference proteome</keyword>
<protein>
    <submittedName>
        <fullName evidence="1">Uncharacterized protein</fullName>
    </submittedName>
</protein>
<evidence type="ECO:0000313" key="2">
    <source>
        <dbReference type="Proteomes" id="UP000241247"/>
    </source>
</evidence>
<dbReference type="Proteomes" id="UP000241247">
    <property type="component" value="Unassembled WGS sequence"/>
</dbReference>
<accession>A0A2T5AXG7</accession>
<dbReference type="EMBL" id="PZZZ01000009">
    <property type="protein sequence ID" value="PTM91416.1"/>
    <property type="molecule type" value="Genomic_DNA"/>
</dbReference>
<dbReference type="AlphaFoldDB" id="A0A2T5AXG7"/>